<dbReference type="Gene3D" id="2.40.30.170">
    <property type="match status" value="1"/>
</dbReference>
<feature type="domain" description="YknX-like C-terminal permuted SH3-like" evidence="6">
    <location>
        <begin position="318"/>
        <end position="384"/>
    </location>
</feature>
<dbReference type="InterPro" id="IPR058792">
    <property type="entry name" value="Beta-barrel_RND_2"/>
</dbReference>
<dbReference type="InterPro" id="IPR058637">
    <property type="entry name" value="YknX-like_C"/>
</dbReference>
<dbReference type="Gene3D" id="2.40.420.20">
    <property type="match status" value="1"/>
</dbReference>
<dbReference type="Gene3D" id="1.10.287.470">
    <property type="entry name" value="Helix hairpin bin"/>
    <property type="match status" value="1"/>
</dbReference>
<name>A0A7G8BEW9_9BACT</name>
<keyword evidence="8" id="KW-1185">Reference proteome</keyword>
<sequence>MNRTPAPHSSGNQTPRASRAGAITFLIVVLVVAAILAVTGIIPRLRARTKLQDETNALAAPDVLVAKPQQGKPSEEVILPGNIFAYVDSPIYARTDGYLRKWYFDIGAHVNKGQLLAEIESPEVDQQLAQARADLLTAEANAKYALTTSSRYQDLVKANAVSQQDTENFTTQASATSTQVKSAQANMQRLEQLVSFEKIYAPFDGIVTARGIDVGQLINSGASKEMFHMADERTLRVYVNVPQIYSLACKPGVIADLTFDQYPGRKFQGKTVRTSKAIDPTSRTLLVEVDVDNRKGELVPGAYAQVHFKLDSTSPTLIIPVPALIFRSEGLQVATVIDNKAKLVPIMIGRDDGRVVEVSQGLQPDDEVIQNPPDSVIDGEVVNVVRPQQNPPTQPQKGAE</sequence>
<evidence type="ECO:0000259" key="6">
    <source>
        <dbReference type="Pfam" id="PF25989"/>
    </source>
</evidence>
<dbReference type="NCBIfam" id="TIGR01730">
    <property type="entry name" value="RND_mfp"/>
    <property type="match status" value="1"/>
</dbReference>
<evidence type="ECO:0000259" key="3">
    <source>
        <dbReference type="Pfam" id="PF25876"/>
    </source>
</evidence>
<dbReference type="GO" id="GO:1990281">
    <property type="term" value="C:efflux pump complex"/>
    <property type="evidence" value="ECO:0007669"/>
    <property type="project" value="TreeGrafter"/>
</dbReference>
<feature type="transmembrane region" description="Helical" evidence="2">
    <location>
        <begin position="20"/>
        <end position="42"/>
    </location>
</feature>
<dbReference type="PANTHER" id="PTHR30469:SF37">
    <property type="entry name" value="RAGD PROTEIN"/>
    <property type="match status" value="1"/>
</dbReference>
<dbReference type="KEGG" id="adin:H7849_18560"/>
<protein>
    <submittedName>
        <fullName evidence="7">Efflux RND transporter periplasmic adaptor subunit</fullName>
    </submittedName>
</protein>
<keyword evidence="2" id="KW-0472">Membrane</keyword>
<feature type="domain" description="Multidrug resistance protein MdtA-like alpha-helical hairpin" evidence="3">
    <location>
        <begin position="127"/>
        <end position="187"/>
    </location>
</feature>
<accession>A0A7G8BEW9</accession>
<dbReference type="Pfam" id="PF25954">
    <property type="entry name" value="Beta-barrel_RND_2"/>
    <property type="match status" value="1"/>
</dbReference>
<gene>
    <name evidence="7" type="ORF">H7849_18560</name>
</gene>
<evidence type="ECO:0000313" key="7">
    <source>
        <dbReference type="EMBL" id="QNI31089.1"/>
    </source>
</evidence>
<evidence type="ECO:0000259" key="4">
    <source>
        <dbReference type="Pfam" id="PF25917"/>
    </source>
</evidence>
<evidence type="ECO:0000313" key="8">
    <source>
        <dbReference type="Proteomes" id="UP000515312"/>
    </source>
</evidence>
<dbReference type="Proteomes" id="UP000515312">
    <property type="component" value="Chromosome"/>
</dbReference>
<feature type="domain" description="Multidrug resistance protein MdtA-like barrel-sandwich hybrid" evidence="4">
    <location>
        <begin position="91"/>
        <end position="226"/>
    </location>
</feature>
<dbReference type="AlphaFoldDB" id="A0A7G8BEW9"/>
<dbReference type="InterPro" id="IPR058624">
    <property type="entry name" value="MdtA-like_HH"/>
</dbReference>
<comment type="similarity">
    <text evidence="1">Belongs to the membrane fusion protein (MFP) (TC 8.A.1) family.</text>
</comment>
<dbReference type="Pfam" id="PF25989">
    <property type="entry name" value="YknX_C"/>
    <property type="match status" value="1"/>
</dbReference>
<feature type="domain" description="CusB-like beta-barrel" evidence="5">
    <location>
        <begin position="238"/>
        <end position="309"/>
    </location>
</feature>
<evidence type="ECO:0000256" key="2">
    <source>
        <dbReference type="SAM" id="Phobius"/>
    </source>
</evidence>
<proteinExistence type="inferred from homology"/>
<keyword evidence="2" id="KW-1133">Transmembrane helix</keyword>
<reference evidence="7 8" key="1">
    <citation type="submission" date="2020-08" db="EMBL/GenBank/DDBJ databases">
        <title>Edaphobacter telluris sp. nov. and Acidobacterium dinghuensis sp. nov., two acidobacteria isolated from forest soil.</title>
        <authorList>
            <person name="Fu J."/>
            <person name="Qiu L."/>
        </authorList>
    </citation>
    <scope>NUCLEOTIDE SEQUENCE [LARGE SCALE GENOMIC DNA]</scope>
    <source>
        <strain evidence="7">4Y35</strain>
    </source>
</reference>
<dbReference type="Pfam" id="PF25917">
    <property type="entry name" value="BSH_RND"/>
    <property type="match status" value="1"/>
</dbReference>
<keyword evidence="2" id="KW-0812">Transmembrane</keyword>
<dbReference type="Pfam" id="PF25876">
    <property type="entry name" value="HH_MFP_RND"/>
    <property type="match status" value="1"/>
</dbReference>
<dbReference type="GO" id="GO:0015562">
    <property type="term" value="F:efflux transmembrane transporter activity"/>
    <property type="evidence" value="ECO:0007669"/>
    <property type="project" value="TreeGrafter"/>
</dbReference>
<dbReference type="EMBL" id="CP060394">
    <property type="protein sequence ID" value="QNI31089.1"/>
    <property type="molecule type" value="Genomic_DNA"/>
</dbReference>
<organism evidence="7 8">
    <name type="scientific">Alloacidobacterium dinghuense</name>
    <dbReference type="NCBI Taxonomy" id="2763107"/>
    <lineage>
        <taxon>Bacteria</taxon>
        <taxon>Pseudomonadati</taxon>
        <taxon>Acidobacteriota</taxon>
        <taxon>Terriglobia</taxon>
        <taxon>Terriglobales</taxon>
        <taxon>Acidobacteriaceae</taxon>
        <taxon>Alloacidobacterium</taxon>
    </lineage>
</organism>
<dbReference type="Gene3D" id="2.40.50.100">
    <property type="match status" value="1"/>
</dbReference>
<evidence type="ECO:0000256" key="1">
    <source>
        <dbReference type="ARBA" id="ARBA00009477"/>
    </source>
</evidence>
<dbReference type="RefSeq" id="WP_186741450.1">
    <property type="nucleotide sequence ID" value="NZ_CP060394.1"/>
</dbReference>
<dbReference type="InterPro" id="IPR006143">
    <property type="entry name" value="RND_pump_MFP"/>
</dbReference>
<evidence type="ECO:0000259" key="5">
    <source>
        <dbReference type="Pfam" id="PF25954"/>
    </source>
</evidence>
<dbReference type="InterPro" id="IPR058625">
    <property type="entry name" value="MdtA-like_BSH"/>
</dbReference>
<dbReference type="PANTHER" id="PTHR30469">
    <property type="entry name" value="MULTIDRUG RESISTANCE PROTEIN MDTA"/>
    <property type="match status" value="1"/>
</dbReference>
<dbReference type="SUPFAM" id="SSF111369">
    <property type="entry name" value="HlyD-like secretion proteins"/>
    <property type="match status" value="1"/>
</dbReference>